<evidence type="ECO:0000256" key="2">
    <source>
        <dbReference type="SAM" id="SignalP"/>
    </source>
</evidence>
<dbReference type="EMBL" id="JAIOIV010000065">
    <property type="protein sequence ID" value="MBZ0156121.1"/>
    <property type="molecule type" value="Genomic_DNA"/>
</dbReference>
<evidence type="ECO:0000259" key="3">
    <source>
        <dbReference type="Pfam" id="PF02563"/>
    </source>
</evidence>
<reference evidence="5" key="2">
    <citation type="submission" date="2021-08" db="EMBL/GenBank/DDBJ databases">
        <authorList>
            <person name="Dalcin Martins P."/>
        </authorList>
    </citation>
    <scope>NUCLEOTIDE SEQUENCE</scope>
    <source>
        <strain evidence="5">MAG_39</strain>
    </source>
</reference>
<proteinExistence type="predicted"/>
<dbReference type="GO" id="GO:0015159">
    <property type="term" value="F:polysaccharide transmembrane transporter activity"/>
    <property type="evidence" value="ECO:0007669"/>
    <property type="project" value="InterPro"/>
</dbReference>
<dbReference type="PANTHER" id="PTHR33619">
    <property type="entry name" value="POLYSACCHARIDE EXPORT PROTEIN GFCE-RELATED"/>
    <property type="match status" value="1"/>
</dbReference>
<evidence type="ECO:0000313" key="6">
    <source>
        <dbReference type="Proteomes" id="UP000705867"/>
    </source>
</evidence>
<dbReference type="InterPro" id="IPR019554">
    <property type="entry name" value="Soluble_ligand-bd"/>
</dbReference>
<accession>A0A953LWN5</accession>
<dbReference type="Pfam" id="PF10531">
    <property type="entry name" value="SLBB"/>
    <property type="match status" value="1"/>
</dbReference>
<evidence type="ECO:0000313" key="5">
    <source>
        <dbReference type="EMBL" id="MBZ0156121.1"/>
    </source>
</evidence>
<dbReference type="Gene3D" id="3.30.1950.10">
    <property type="entry name" value="wza like domain"/>
    <property type="match status" value="1"/>
</dbReference>
<dbReference type="Proteomes" id="UP000705867">
    <property type="component" value="Unassembled WGS sequence"/>
</dbReference>
<gene>
    <name evidence="5" type="ORF">K8I29_07885</name>
</gene>
<dbReference type="InterPro" id="IPR003715">
    <property type="entry name" value="Poly_export_N"/>
</dbReference>
<sequence length="266" mass="29110">MKALVILLLLGLLAPAAALAGDYVIGDGDTLFISVWGVKDLSLAVKVRPDGKITIPALGEVSASGLTPQELQKQLTGKLKDLVRNPVVTVIVEGITNSKVYVFGGGVKSGVYELNRRTTLLQLLCQVGEVRLADLRRAYLLRDGKKVKEDLHRLFIEGDVSEDMVIASNDVLFIPELDARNVYVAGAVNSPKFIEYRDGLTIMDAILAAGWFSKFAKQNDVVLFTQKDGQKITRTVKVKDLLQDGKLSENLKLQPGDYIVVREGIF</sequence>
<dbReference type="Pfam" id="PF02563">
    <property type="entry name" value="Poly_export"/>
    <property type="match status" value="1"/>
</dbReference>
<comment type="caution">
    <text evidence="5">The sequence shown here is derived from an EMBL/GenBank/DDBJ whole genome shotgun (WGS) entry which is preliminary data.</text>
</comment>
<reference evidence="5" key="1">
    <citation type="journal article" date="2021" name="bioRxiv">
        <title>Unraveling nitrogen, sulfur and carbon metabolic pathways and microbial community transcriptional responses to substrate deprivation and toxicity stresses in a bioreactor mimicking anoxic brackish coastal sediment conditions.</title>
        <authorList>
            <person name="Martins P.D."/>
            <person name="Echeveste M.J."/>
            <person name="Arshad A."/>
            <person name="Kurth J."/>
            <person name="Ouboter H."/>
            <person name="Jetten M.S.M."/>
            <person name="Welte C.U."/>
        </authorList>
    </citation>
    <scope>NUCLEOTIDE SEQUENCE</scope>
    <source>
        <strain evidence="5">MAG_39</strain>
    </source>
</reference>
<dbReference type="PANTHER" id="PTHR33619:SF3">
    <property type="entry name" value="POLYSACCHARIDE EXPORT PROTEIN GFCE-RELATED"/>
    <property type="match status" value="1"/>
</dbReference>
<protein>
    <submittedName>
        <fullName evidence="5">Polysaccharide biosynthesis/export family protein</fullName>
    </submittedName>
</protein>
<organism evidence="5 6">
    <name type="scientific">Candidatus Nitrobium versatile</name>
    <dbReference type="NCBI Taxonomy" id="2884831"/>
    <lineage>
        <taxon>Bacteria</taxon>
        <taxon>Pseudomonadati</taxon>
        <taxon>Nitrospirota</taxon>
        <taxon>Nitrospiria</taxon>
        <taxon>Nitrospirales</taxon>
        <taxon>Nitrospiraceae</taxon>
        <taxon>Candidatus Nitrobium</taxon>
    </lineage>
</organism>
<feature type="chain" id="PRO_5037813246" evidence="2">
    <location>
        <begin position="21"/>
        <end position="266"/>
    </location>
</feature>
<dbReference type="Gene3D" id="3.10.560.10">
    <property type="entry name" value="Outer membrane lipoprotein wza domain like"/>
    <property type="match status" value="1"/>
</dbReference>
<keyword evidence="1 2" id="KW-0732">Signal</keyword>
<name>A0A953LWN5_9BACT</name>
<dbReference type="AlphaFoldDB" id="A0A953LWN5"/>
<feature type="signal peptide" evidence="2">
    <location>
        <begin position="1"/>
        <end position="20"/>
    </location>
</feature>
<feature type="domain" description="Soluble ligand binding" evidence="4">
    <location>
        <begin position="182"/>
        <end position="231"/>
    </location>
</feature>
<evidence type="ECO:0000259" key="4">
    <source>
        <dbReference type="Pfam" id="PF10531"/>
    </source>
</evidence>
<feature type="domain" description="Polysaccharide export protein N-terminal" evidence="3">
    <location>
        <begin position="20"/>
        <end position="92"/>
    </location>
</feature>
<dbReference type="InterPro" id="IPR049712">
    <property type="entry name" value="Poly_export"/>
</dbReference>
<evidence type="ECO:0000256" key="1">
    <source>
        <dbReference type="ARBA" id="ARBA00022729"/>
    </source>
</evidence>